<keyword evidence="2" id="KW-1185">Reference proteome</keyword>
<gene>
    <name evidence="1" type="ORF">MA16_Dca027212</name>
</gene>
<organism evidence="1 2">
    <name type="scientific">Dendrobium catenatum</name>
    <dbReference type="NCBI Taxonomy" id="906689"/>
    <lineage>
        <taxon>Eukaryota</taxon>
        <taxon>Viridiplantae</taxon>
        <taxon>Streptophyta</taxon>
        <taxon>Embryophyta</taxon>
        <taxon>Tracheophyta</taxon>
        <taxon>Spermatophyta</taxon>
        <taxon>Magnoliopsida</taxon>
        <taxon>Liliopsida</taxon>
        <taxon>Asparagales</taxon>
        <taxon>Orchidaceae</taxon>
        <taxon>Epidendroideae</taxon>
        <taxon>Malaxideae</taxon>
        <taxon>Dendrobiinae</taxon>
        <taxon>Dendrobium</taxon>
    </lineage>
</organism>
<accession>A0A2I0VF07</accession>
<name>A0A2I0VF07_9ASPA</name>
<evidence type="ECO:0000313" key="1">
    <source>
        <dbReference type="EMBL" id="PKU61953.1"/>
    </source>
</evidence>
<reference evidence="1 2" key="2">
    <citation type="journal article" date="2017" name="Nature">
        <title>The Apostasia genome and the evolution of orchids.</title>
        <authorList>
            <person name="Zhang G.Q."/>
            <person name="Liu K.W."/>
            <person name="Li Z."/>
            <person name="Lohaus R."/>
            <person name="Hsiao Y.Y."/>
            <person name="Niu S.C."/>
            <person name="Wang J.Y."/>
            <person name="Lin Y.C."/>
            <person name="Xu Q."/>
            <person name="Chen L.J."/>
            <person name="Yoshida K."/>
            <person name="Fujiwara S."/>
            <person name="Wang Z.W."/>
            <person name="Zhang Y.Q."/>
            <person name="Mitsuda N."/>
            <person name="Wang M."/>
            <person name="Liu G.H."/>
            <person name="Pecoraro L."/>
            <person name="Huang H.X."/>
            <person name="Xiao X.J."/>
            <person name="Lin M."/>
            <person name="Wu X.Y."/>
            <person name="Wu W.L."/>
            <person name="Chen Y.Y."/>
            <person name="Chang S.B."/>
            <person name="Sakamoto S."/>
            <person name="Ohme-Takagi M."/>
            <person name="Yagi M."/>
            <person name="Zeng S.J."/>
            <person name="Shen C.Y."/>
            <person name="Yeh C.M."/>
            <person name="Luo Y.B."/>
            <person name="Tsai W.C."/>
            <person name="Van de Peer Y."/>
            <person name="Liu Z.J."/>
        </authorList>
    </citation>
    <scope>NUCLEOTIDE SEQUENCE [LARGE SCALE GENOMIC DNA]</scope>
    <source>
        <tissue evidence="1">The whole plant</tissue>
    </source>
</reference>
<evidence type="ECO:0000313" key="2">
    <source>
        <dbReference type="Proteomes" id="UP000233837"/>
    </source>
</evidence>
<dbReference type="AlphaFoldDB" id="A0A2I0VF07"/>
<protein>
    <submittedName>
        <fullName evidence="1">Uncharacterized protein</fullName>
    </submittedName>
</protein>
<dbReference type="EMBL" id="KZ503718">
    <property type="protein sequence ID" value="PKU61953.1"/>
    <property type="molecule type" value="Genomic_DNA"/>
</dbReference>
<reference evidence="1 2" key="1">
    <citation type="journal article" date="2016" name="Sci. Rep.">
        <title>The Dendrobium catenatum Lindl. genome sequence provides insights into polysaccharide synthase, floral development and adaptive evolution.</title>
        <authorList>
            <person name="Zhang G.Q."/>
            <person name="Xu Q."/>
            <person name="Bian C."/>
            <person name="Tsai W.C."/>
            <person name="Yeh C.M."/>
            <person name="Liu K.W."/>
            <person name="Yoshida K."/>
            <person name="Zhang L.S."/>
            <person name="Chang S.B."/>
            <person name="Chen F."/>
            <person name="Shi Y."/>
            <person name="Su Y.Y."/>
            <person name="Zhang Y.Q."/>
            <person name="Chen L.J."/>
            <person name="Yin Y."/>
            <person name="Lin M."/>
            <person name="Huang H."/>
            <person name="Deng H."/>
            <person name="Wang Z.W."/>
            <person name="Zhu S.L."/>
            <person name="Zhao X."/>
            <person name="Deng C."/>
            <person name="Niu S.C."/>
            <person name="Huang J."/>
            <person name="Wang M."/>
            <person name="Liu G.H."/>
            <person name="Yang H.J."/>
            <person name="Xiao X.J."/>
            <person name="Hsiao Y.Y."/>
            <person name="Wu W.L."/>
            <person name="Chen Y.Y."/>
            <person name="Mitsuda N."/>
            <person name="Ohme-Takagi M."/>
            <person name="Luo Y.B."/>
            <person name="Van de Peer Y."/>
            <person name="Liu Z.J."/>
        </authorList>
    </citation>
    <scope>NUCLEOTIDE SEQUENCE [LARGE SCALE GENOMIC DNA]</scope>
    <source>
        <tissue evidence="1">The whole plant</tissue>
    </source>
</reference>
<sequence length="66" mass="7485">MALAFPLLLRVTRFQVPKRSPLGLHGWARHVQYEVSILVRGCPRAVPPNSVCQAELLQPEKGPIRW</sequence>
<proteinExistence type="predicted"/>
<dbReference type="Proteomes" id="UP000233837">
    <property type="component" value="Unassembled WGS sequence"/>
</dbReference>